<reference evidence="2" key="1">
    <citation type="journal article" date="2019" name="Int. J. Syst. Evol. Microbiol.">
        <title>The Global Catalogue of Microorganisms (GCM) 10K type strain sequencing project: providing services to taxonomists for standard genome sequencing and annotation.</title>
        <authorList>
            <consortium name="The Broad Institute Genomics Platform"/>
            <consortium name="The Broad Institute Genome Sequencing Center for Infectious Disease"/>
            <person name="Wu L."/>
            <person name="Ma J."/>
        </authorList>
    </citation>
    <scope>NUCLEOTIDE SEQUENCE [LARGE SCALE GENOMIC DNA]</scope>
    <source>
        <strain evidence="2">CCUG 37865</strain>
    </source>
</reference>
<protein>
    <submittedName>
        <fullName evidence="1">Uncharacterized protein</fullName>
    </submittedName>
</protein>
<dbReference type="Proteomes" id="UP001595882">
    <property type="component" value="Unassembled WGS sequence"/>
</dbReference>
<proteinExistence type="predicted"/>
<evidence type="ECO:0000313" key="2">
    <source>
        <dbReference type="Proteomes" id="UP001595882"/>
    </source>
</evidence>
<dbReference type="RefSeq" id="WP_390251699.1">
    <property type="nucleotide sequence ID" value="NZ_JBHSDT010000004.1"/>
</dbReference>
<organism evidence="1 2">
    <name type="scientific">Gracilibacillus xinjiangensis</name>
    <dbReference type="NCBI Taxonomy" id="1193282"/>
    <lineage>
        <taxon>Bacteria</taxon>
        <taxon>Bacillati</taxon>
        <taxon>Bacillota</taxon>
        <taxon>Bacilli</taxon>
        <taxon>Bacillales</taxon>
        <taxon>Bacillaceae</taxon>
        <taxon>Gracilibacillus</taxon>
    </lineage>
</organism>
<name>A0ABV8WZ55_9BACI</name>
<accession>A0ABV8WZ55</accession>
<gene>
    <name evidence="1" type="ORF">ACFOY7_09435</name>
</gene>
<keyword evidence="2" id="KW-1185">Reference proteome</keyword>
<sequence length="167" mass="19652">MRAICKDATNSTVLQEGMQYFVFPHGPDAFYVSKFNSEESHTGAYQRDRFEVVEEVEKIQEKDIAARDNSKKTFHWEQMDLFDFLPDDLEENQQVIKIIIPEDIIHPLDCIHSLKSKAFRNVQLRWSSYVRAIQDYHDCSWFEATDKLLEHQKSKLPIVMARDPEGK</sequence>
<dbReference type="EMBL" id="JBHSDT010000004">
    <property type="protein sequence ID" value="MFC4403299.1"/>
    <property type="molecule type" value="Genomic_DNA"/>
</dbReference>
<evidence type="ECO:0000313" key="1">
    <source>
        <dbReference type="EMBL" id="MFC4403299.1"/>
    </source>
</evidence>
<comment type="caution">
    <text evidence="1">The sequence shown here is derived from an EMBL/GenBank/DDBJ whole genome shotgun (WGS) entry which is preliminary data.</text>
</comment>